<comment type="caution">
    <text evidence="2">The sequence shown here is derived from an EMBL/GenBank/DDBJ whole genome shotgun (WGS) entry which is preliminary data.</text>
</comment>
<feature type="transmembrane region" description="Helical" evidence="1">
    <location>
        <begin position="43"/>
        <end position="62"/>
    </location>
</feature>
<organism evidence="2 3">
    <name type="scientific">Conyzicola nivalis</name>
    <dbReference type="NCBI Taxonomy" id="1477021"/>
    <lineage>
        <taxon>Bacteria</taxon>
        <taxon>Bacillati</taxon>
        <taxon>Actinomycetota</taxon>
        <taxon>Actinomycetes</taxon>
        <taxon>Micrococcales</taxon>
        <taxon>Microbacteriaceae</taxon>
        <taxon>Conyzicola</taxon>
    </lineage>
</organism>
<keyword evidence="3" id="KW-1185">Reference proteome</keyword>
<feature type="transmembrane region" description="Helical" evidence="1">
    <location>
        <begin position="12"/>
        <end position="31"/>
    </location>
</feature>
<protein>
    <submittedName>
        <fullName evidence="2">Drug/metabolite transporter (DMT)-like permease</fullName>
    </submittedName>
</protein>
<proteinExistence type="predicted"/>
<accession>A0ABV2QPY2</accession>
<keyword evidence="1" id="KW-0472">Membrane</keyword>
<evidence type="ECO:0000313" key="2">
    <source>
        <dbReference type="EMBL" id="MET4583119.1"/>
    </source>
</evidence>
<name>A0ABV2QPY2_9MICO</name>
<reference evidence="2 3" key="1">
    <citation type="submission" date="2024-06" db="EMBL/GenBank/DDBJ databases">
        <title>Sorghum-associated microbial communities from plants grown in Nebraska, USA.</title>
        <authorList>
            <person name="Schachtman D."/>
        </authorList>
    </citation>
    <scope>NUCLEOTIDE SEQUENCE [LARGE SCALE GENOMIC DNA]</scope>
    <source>
        <strain evidence="2 3">2857</strain>
    </source>
</reference>
<dbReference type="Proteomes" id="UP001549257">
    <property type="component" value="Unassembled WGS sequence"/>
</dbReference>
<evidence type="ECO:0000313" key="3">
    <source>
        <dbReference type="Proteomes" id="UP001549257"/>
    </source>
</evidence>
<evidence type="ECO:0000256" key="1">
    <source>
        <dbReference type="SAM" id="Phobius"/>
    </source>
</evidence>
<keyword evidence="1" id="KW-1133">Transmembrane helix</keyword>
<sequence length="71" mass="7276">MMGNDPSSSESAGTAVWYFVGATFLFAGSTFLGSADDGGASPFGIIAGIAGAVVLVAGLWVFSREWKGKRK</sequence>
<keyword evidence="1" id="KW-0812">Transmembrane</keyword>
<dbReference type="EMBL" id="JBEPSJ010000003">
    <property type="protein sequence ID" value="MET4583119.1"/>
    <property type="molecule type" value="Genomic_DNA"/>
</dbReference>
<gene>
    <name evidence="2" type="ORF">ABIE21_002638</name>
</gene>